<dbReference type="InterPro" id="IPR029044">
    <property type="entry name" value="Nucleotide-diphossugar_trans"/>
</dbReference>
<sequence>MTRPRLIMTLLVRDEADIVADNVAWHLSQGVDHVIATDNGSTDGTREALARFAREGVLTLLDEPSTDYLQDAWQTRMALMARDEMGADWVFCNDADEFWRSPSGDLHDALPDPSEPARMLVCQRRNMIAPRDALGGHGARHWSETLTLRPVAPPPLPRPADTLSGLRDLRLDAPYFEHAVPPKLLLPTRNLRAVARGAHKADYEGEAPGRADAPIEILHFPVRSRAEFAASVHRIGGAMRRVPDPKVSWKYRRWLQMAEESGSIWPAFREALPDRRQVRAGLASGRLMQDRTFAHALRRLPHSPSSTPAARTREEPAMTPALPETVPPKPPRHEGGRLTLVTGPDAHAVATCAGLLERRGAAAPRAQDHEALAALHEAMLAETGCAPHDPKPAPADATARAAGFDDTLHETLLAAYDDLDAAVLGDARLCRLLPRWQAMAQGRDIGLGLVLVVPDPLTTAADIRAATGLPEATGLVVWAARLIDAERHSRDLPRHVVLEADVLDDWAGTAAAIEAALAPGWLPAHRAEGPEIDAFLAGRGRAAPATEAALIASPRVPDLVRETLEAMQALAAGAEPAALAPEFDRIGADLDAAARLLGPALDDLLDRQSRWHPRLARAERTAEIAERRAEDAAAEIRWLRQALKREWLHRHEAEERRAAQAEQPARRADIRALPRQLKARLKEHLQIAMLRAAPEFDADWYRRRYPDVAAQKVDPARHYLRHGAREGRHPGPGFDTRRYYDAYPGVRKAGQNALLHYRRHGRKEGRKAFPVEPRPA</sequence>
<dbReference type="EMBL" id="FNAT01000012">
    <property type="protein sequence ID" value="SDF36891.1"/>
    <property type="molecule type" value="Genomic_DNA"/>
</dbReference>
<dbReference type="AlphaFoldDB" id="A0A1G7KIH9"/>
<evidence type="ECO:0000313" key="3">
    <source>
        <dbReference type="EMBL" id="SDF36891.1"/>
    </source>
</evidence>
<protein>
    <recommendedName>
        <fullName evidence="5">Glycosyl transferase family 2</fullName>
    </recommendedName>
</protein>
<gene>
    <name evidence="3" type="ORF">SAMN04488567_0209</name>
</gene>
<evidence type="ECO:0000256" key="1">
    <source>
        <dbReference type="SAM" id="Coils"/>
    </source>
</evidence>
<keyword evidence="4" id="KW-1185">Reference proteome</keyword>
<dbReference type="Pfam" id="PF13704">
    <property type="entry name" value="Glyco_tranf_2_4"/>
    <property type="match status" value="1"/>
</dbReference>
<feature type="coiled-coil region" evidence="1">
    <location>
        <begin position="615"/>
        <end position="642"/>
    </location>
</feature>
<evidence type="ECO:0000313" key="4">
    <source>
        <dbReference type="Proteomes" id="UP000198922"/>
    </source>
</evidence>
<dbReference type="STRING" id="521013.SAMN04488567_0209"/>
<evidence type="ECO:0008006" key="5">
    <source>
        <dbReference type="Google" id="ProtNLM"/>
    </source>
</evidence>
<dbReference type="OrthoDB" id="565316at2"/>
<feature type="region of interest" description="Disordered" evidence="2">
    <location>
        <begin position="300"/>
        <end position="331"/>
    </location>
</feature>
<evidence type="ECO:0000256" key="2">
    <source>
        <dbReference type="SAM" id="MobiDB-lite"/>
    </source>
</evidence>
<reference evidence="4" key="1">
    <citation type="submission" date="2016-10" db="EMBL/GenBank/DDBJ databases">
        <authorList>
            <person name="Varghese N."/>
            <person name="Submissions S."/>
        </authorList>
    </citation>
    <scope>NUCLEOTIDE SEQUENCE [LARGE SCALE GENOMIC DNA]</scope>
    <source>
        <strain evidence="4">DSM 21424</strain>
    </source>
</reference>
<dbReference type="Proteomes" id="UP000198922">
    <property type="component" value="Unassembled WGS sequence"/>
</dbReference>
<keyword evidence="1" id="KW-0175">Coiled coil</keyword>
<organism evidence="3 4">
    <name type="scientific">Limimaricola pyoseonensis</name>
    <dbReference type="NCBI Taxonomy" id="521013"/>
    <lineage>
        <taxon>Bacteria</taxon>
        <taxon>Pseudomonadati</taxon>
        <taxon>Pseudomonadota</taxon>
        <taxon>Alphaproteobacteria</taxon>
        <taxon>Rhodobacterales</taxon>
        <taxon>Paracoccaceae</taxon>
        <taxon>Limimaricola</taxon>
    </lineage>
</organism>
<accession>A0A1G7KIH9</accession>
<proteinExistence type="predicted"/>
<name>A0A1G7KIH9_9RHOB</name>
<dbReference type="RefSeq" id="WP_090114970.1">
    <property type="nucleotide sequence ID" value="NZ_FNAT01000012.1"/>
</dbReference>
<dbReference type="SUPFAM" id="SSF53448">
    <property type="entry name" value="Nucleotide-diphospho-sugar transferases"/>
    <property type="match status" value="1"/>
</dbReference>